<name>A0AAV0AE96_PHAPC</name>
<feature type="region of interest" description="Disordered" evidence="1">
    <location>
        <begin position="457"/>
        <end position="520"/>
    </location>
</feature>
<dbReference type="GO" id="GO:0042799">
    <property type="term" value="F:histone H4K20 methyltransferase activity"/>
    <property type="evidence" value="ECO:0007669"/>
    <property type="project" value="TreeGrafter"/>
</dbReference>
<evidence type="ECO:0000313" key="4">
    <source>
        <dbReference type="Proteomes" id="UP001153365"/>
    </source>
</evidence>
<feature type="non-terminal residue" evidence="3">
    <location>
        <position position="804"/>
    </location>
</feature>
<feature type="region of interest" description="Disordered" evidence="1">
    <location>
        <begin position="288"/>
        <end position="308"/>
    </location>
</feature>
<dbReference type="InterPro" id="IPR046341">
    <property type="entry name" value="SET_dom_sf"/>
</dbReference>
<dbReference type="SMART" id="SM00317">
    <property type="entry name" value="SET"/>
    <property type="match status" value="1"/>
</dbReference>
<dbReference type="EMBL" id="CALTRL010000079">
    <property type="protein sequence ID" value="CAH7666211.1"/>
    <property type="molecule type" value="Genomic_DNA"/>
</dbReference>
<reference evidence="3" key="1">
    <citation type="submission" date="2022-06" db="EMBL/GenBank/DDBJ databases">
        <authorList>
            <consortium name="SYNGENTA / RWTH Aachen University"/>
        </authorList>
    </citation>
    <scope>NUCLEOTIDE SEQUENCE</scope>
</reference>
<feature type="region of interest" description="Disordered" evidence="1">
    <location>
        <begin position="567"/>
        <end position="592"/>
    </location>
</feature>
<feature type="compositionally biased region" description="Polar residues" evidence="1">
    <location>
        <begin position="205"/>
        <end position="239"/>
    </location>
</feature>
<feature type="compositionally biased region" description="Polar residues" evidence="1">
    <location>
        <begin position="568"/>
        <end position="577"/>
    </location>
</feature>
<feature type="region of interest" description="Disordered" evidence="1">
    <location>
        <begin position="397"/>
        <end position="423"/>
    </location>
</feature>
<sequence>MSRRKRKSSCLEDVNHQSNRSIESIASVSTSKHLTPAERLTRADDLMSDVLDCCLWPTRSSIPIKRTIKFTPNYRRPRGLNINDIKRVIASIQHSRLRNITEATTLIRQLPAVESYVANAEPPRLGKHIGLYLQLFQSKCGVKFCETNRYDEARLKTDEPTQDPSQASNELSDQISSLIETSPRPSSRGRKLSRPEQELKELNPPTENSLCLASTRNTRSGKQPSPQMTNQNKGHSNSSNKRIHLAVFATRDYIINDIITGCEGSFADLTEEEDLKLRCNAQLPLIHQSNSENTQSSSKSPSIPNHREDHFDFSHLVNSRGKFQVFCGPARFVNHDCQNNVELLREGFTIKFKVVKPIKANEEILTSYGANYFGEANCECMCATCERENRGFYCEKPTRSDSSISSCSNSNSTITTTLPTEGSSILEDLIKQEPEEPTIPQINSTDTELTSLLYSSEGPETLSSETPVLNSSPSLLNTKSSPRSSKTGLTPLLQPPKKQQSRKHPHRSNSTLSRSSSLRRLHMKLMVDREPTNRRTDLIPVSFLPTAELTSPLLSLSSLLNSKEKNSCTETNLSQSEALEEPPPVETQSKRSKLLPIKRKTYWITTKQRESGILPWERDSLTNPLQSSQPTHSSFTTPISLSETSKRHSIAAAEGSVTIKESKPSDRKRRASHDPSERQNSSSKLPFRSYWISTKQKELGILPWEASSSKSVVNDSPPEPSFNRSTRSSRKAIEGVKKSLLGAPCAPRGMKLSYKVFEQGTEGAELLNTAIGRELLGFRPRRKKNKLENEDQDKEKKNLAEESN</sequence>
<organism evidence="3 4">
    <name type="scientific">Phakopsora pachyrhizi</name>
    <name type="common">Asian soybean rust disease fungus</name>
    <dbReference type="NCBI Taxonomy" id="170000"/>
    <lineage>
        <taxon>Eukaryota</taxon>
        <taxon>Fungi</taxon>
        <taxon>Dikarya</taxon>
        <taxon>Basidiomycota</taxon>
        <taxon>Pucciniomycotina</taxon>
        <taxon>Pucciniomycetes</taxon>
        <taxon>Pucciniales</taxon>
        <taxon>Phakopsoraceae</taxon>
        <taxon>Phakopsora</taxon>
    </lineage>
</organism>
<feature type="compositionally biased region" description="Polar residues" evidence="1">
    <location>
        <begin position="461"/>
        <end position="488"/>
    </location>
</feature>
<proteinExistence type="predicted"/>
<feature type="compositionally biased region" description="Polar residues" evidence="1">
    <location>
        <begin position="621"/>
        <end position="643"/>
    </location>
</feature>
<dbReference type="AlphaFoldDB" id="A0AAV0AE96"/>
<comment type="caution">
    <text evidence="3">The sequence shown here is derived from an EMBL/GenBank/DDBJ whole genome shotgun (WGS) entry which is preliminary data.</text>
</comment>
<dbReference type="InterPro" id="IPR039977">
    <property type="entry name" value="Suv4-20/Set9"/>
</dbReference>
<feature type="region of interest" description="Disordered" evidence="1">
    <location>
        <begin position="779"/>
        <end position="804"/>
    </location>
</feature>
<feature type="compositionally biased region" description="Low complexity" evidence="1">
    <location>
        <begin position="288"/>
        <end position="302"/>
    </location>
</feature>
<feature type="compositionally biased region" description="Low complexity" evidence="1">
    <location>
        <begin position="400"/>
        <end position="417"/>
    </location>
</feature>
<feature type="domain" description="SET" evidence="2">
    <location>
        <begin position="208"/>
        <end position="369"/>
    </location>
</feature>
<evidence type="ECO:0000259" key="2">
    <source>
        <dbReference type="PROSITE" id="PS50280"/>
    </source>
</evidence>
<gene>
    <name evidence="3" type="ORF">PPACK8108_LOCUS548</name>
</gene>
<feature type="region of interest" description="Disordered" evidence="1">
    <location>
        <begin position="178"/>
        <end position="239"/>
    </location>
</feature>
<feature type="region of interest" description="Disordered" evidence="1">
    <location>
        <begin position="619"/>
        <end position="684"/>
    </location>
</feature>
<dbReference type="PROSITE" id="PS50280">
    <property type="entry name" value="SET"/>
    <property type="match status" value="1"/>
</dbReference>
<dbReference type="PANTHER" id="PTHR12977:SF4">
    <property type="entry name" value="HISTONE-LYSINE N-METHYLTRANSFERASE KMT5B"/>
    <property type="match status" value="1"/>
</dbReference>
<evidence type="ECO:0000256" key="1">
    <source>
        <dbReference type="SAM" id="MobiDB-lite"/>
    </source>
</evidence>
<keyword evidence="4" id="KW-1185">Reference proteome</keyword>
<evidence type="ECO:0000313" key="3">
    <source>
        <dbReference type="EMBL" id="CAH7666211.1"/>
    </source>
</evidence>
<dbReference type="Gene3D" id="2.170.270.10">
    <property type="entry name" value="SET domain"/>
    <property type="match status" value="1"/>
</dbReference>
<dbReference type="InterPro" id="IPR001214">
    <property type="entry name" value="SET_dom"/>
</dbReference>
<dbReference type="PANTHER" id="PTHR12977">
    <property type="entry name" value="SUPPRESSOR OF VARIEGATION 4-20-RELATED"/>
    <property type="match status" value="1"/>
</dbReference>
<dbReference type="Proteomes" id="UP001153365">
    <property type="component" value="Unassembled WGS sequence"/>
</dbReference>
<feature type="region of interest" description="Disordered" evidence="1">
    <location>
        <begin position="707"/>
        <end position="730"/>
    </location>
</feature>
<dbReference type="GO" id="GO:0005634">
    <property type="term" value="C:nucleus"/>
    <property type="evidence" value="ECO:0007669"/>
    <property type="project" value="TreeGrafter"/>
</dbReference>
<dbReference type="Pfam" id="PF00856">
    <property type="entry name" value="SET"/>
    <property type="match status" value="1"/>
</dbReference>
<accession>A0AAV0AE96</accession>
<protein>
    <submittedName>
        <fullName evidence="3">Expressed protein</fullName>
    </submittedName>
</protein>
<feature type="compositionally biased region" description="Basic and acidic residues" evidence="1">
    <location>
        <begin position="786"/>
        <end position="804"/>
    </location>
</feature>
<dbReference type="SUPFAM" id="SSF82199">
    <property type="entry name" value="SET domain"/>
    <property type="match status" value="1"/>
</dbReference>